<dbReference type="Proteomes" id="UP000501623">
    <property type="component" value="Chromosome"/>
</dbReference>
<dbReference type="EMBL" id="CP053538">
    <property type="protein sequence ID" value="QJX48959.1"/>
    <property type="molecule type" value="Genomic_DNA"/>
</dbReference>
<dbReference type="PIRSF" id="PIRSF026166">
    <property type="entry name" value="UCP026166"/>
    <property type="match status" value="1"/>
</dbReference>
<dbReference type="KEGG" id="hts:HMJ29_19420"/>
<sequence>MPQPTQSSVAPLPPAPSGNRFLNLLRRAGLLDWFLLGLAGVVLLAYLIPEVGSKASPIPWKVLTTAGVALIFFFYGLRLSLAKLTAGLRNWRLHVVVQLTTFVVFPVLALALRPLFVGQAAGMWPSVFFLCTLPSTVSTSVVMVSIARGNLPAAIFNASISSLLGIVLTPLWASLFLNTSAEGGNLWHLAIDLLWQVVLPVVVGVLLNGRFGGFAEQHKGSLRISDQVVILLIVFTAFCESFAEGIFRSYEPHDIALLALGMVVLYFLIFGLVWALSRLLGFSHADRTVALFCGSKKSLVHGSVMASLLFPGMAATGLLLLPLMLYHALQIILASMMAQHMGRQAEAAEVAAQLEA</sequence>
<name>A0A6M6BLU8_9BACT</name>
<accession>A0A6M6BLU8</accession>
<dbReference type="Gene3D" id="1.20.1530.20">
    <property type="match status" value="1"/>
</dbReference>
<feature type="transmembrane region" description="Helical" evidence="1">
    <location>
        <begin position="30"/>
        <end position="48"/>
    </location>
</feature>
<feature type="transmembrane region" description="Helical" evidence="1">
    <location>
        <begin position="124"/>
        <end position="147"/>
    </location>
</feature>
<evidence type="ECO:0000313" key="3">
    <source>
        <dbReference type="Proteomes" id="UP000501623"/>
    </source>
</evidence>
<dbReference type="AlphaFoldDB" id="A0A6M6BLU8"/>
<keyword evidence="1" id="KW-1133">Transmembrane helix</keyword>
<keyword evidence="1" id="KW-0812">Transmembrane</keyword>
<dbReference type="PANTHER" id="PTHR18640">
    <property type="entry name" value="SOLUTE CARRIER FAMILY 10 MEMBER 7"/>
    <property type="match status" value="1"/>
</dbReference>
<protein>
    <submittedName>
        <fullName evidence="2">Bile acid:sodium symporter</fullName>
    </submittedName>
</protein>
<feature type="transmembrane region" description="Helical" evidence="1">
    <location>
        <begin position="255"/>
        <end position="277"/>
    </location>
</feature>
<evidence type="ECO:0000313" key="2">
    <source>
        <dbReference type="EMBL" id="QJX48959.1"/>
    </source>
</evidence>
<feature type="transmembrane region" description="Helical" evidence="1">
    <location>
        <begin position="228"/>
        <end position="249"/>
    </location>
</feature>
<evidence type="ECO:0000256" key="1">
    <source>
        <dbReference type="SAM" id="Phobius"/>
    </source>
</evidence>
<feature type="transmembrane region" description="Helical" evidence="1">
    <location>
        <begin position="186"/>
        <end position="207"/>
    </location>
</feature>
<dbReference type="Pfam" id="PF13593">
    <property type="entry name" value="SBF_like"/>
    <property type="match status" value="1"/>
</dbReference>
<dbReference type="PANTHER" id="PTHR18640:SF5">
    <property type="entry name" value="SODIUM_BILE ACID COTRANSPORTER 7"/>
    <property type="match status" value="1"/>
</dbReference>
<feature type="transmembrane region" description="Helical" evidence="1">
    <location>
        <begin position="93"/>
        <end position="112"/>
    </location>
</feature>
<dbReference type="GO" id="GO:0005886">
    <property type="term" value="C:plasma membrane"/>
    <property type="evidence" value="ECO:0007669"/>
    <property type="project" value="TreeGrafter"/>
</dbReference>
<feature type="transmembrane region" description="Helical" evidence="1">
    <location>
        <begin position="60"/>
        <end position="81"/>
    </location>
</feature>
<keyword evidence="1" id="KW-0472">Membrane</keyword>
<proteinExistence type="predicted"/>
<organism evidence="2 3">
    <name type="scientific">Hymenobacter taeanensis</name>
    <dbReference type="NCBI Taxonomy" id="2735321"/>
    <lineage>
        <taxon>Bacteria</taxon>
        <taxon>Pseudomonadati</taxon>
        <taxon>Bacteroidota</taxon>
        <taxon>Cytophagia</taxon>
        <taxon>Cytophagales</taxon>
        <taxon>Hymenobacteraceae</taxon>
        <taxon>Hymenobacter</taxon>
    </lineage>
</organism>
<keyword evidence="3" id="KW-1185">Reference proteome</keyword>
<dbReference type="InterPro" id="IPR038770">
    <property type="entry name" value="Na+/solute_symporter_sf"/>
</dbReference>
<gene>
    <name evidence="2" type="ORF">HMJ29_19420</name>
</gene>
<feature type="transmembrane region" description="Helical" evidence="1">
    <location>
        <begin position="154"/>
        <end position="174"/>
    </location>
</feature>
<dbReference type="RefSeq" id="WP_171593046.1">
    <property type="nucleotide sequence ID" value="NZ_CP053538.1"/>
</dbReference>
<reference evidence="2 3" key="1">
    <citation type="submission" date="2020-05" db="EMBL/GenBank/DDBJ databases">
        <title>Complete genome sequence of Hymenobacter sp. TS19 in Coasted Sand Dune.</title>
        <authorList>
            <person name="Lee J.-H."/>
            <person name="Jung J.-H."/>
            <person name="Jeong S."/>
            <person name="Zhao L."/>
            <person name="Kim M.-K."/>
            <person name="Seo H.-S."/>
            <person name="Lim S."/>
        </authorList>
    </citation>
    <scope>NUCLEOTIDE SEQUENCE [LARGE SCALE GENOMIC DNA]</scope>
    <source>
        <strain evidence="2 3">TS19</strain>
    </source>
</reference>
<dbReference type="InterPro" id="IPR016833">
    <property type="entry name" value="Put_Na-Bile_cotransptr"/>
</dbReference>
<feature type="transmembrane region" description="Helical" evidence="1">
    <location>
        <begin position="289"/>
        <end position="310"/>
    </location>
</feature>